<keyword evidence="3" id="KW-0378">Hydrolase</keyword>
<sequence>MFMKMFVQTTNMKYFVNLLFPMKYLLTIVMLFNFAFAKAQNFWQSVSQTPTENLENRNFTPDNYLTYNLDIDGLKQSVTGSPMRFTSSHSNVVVSMPNADGDFNDFEIFENQIMENSLSAKYPSIKTYLGLNVNDAADVIRFSITSHGFHNIEFVTGAPTVYIDPFTIDHNTYIVYDRSSIPEVKEDFECLMDELSVIGTDLNISNVVPKSTNDSSLRTYRVAISCNAEYGNLFAGNGTDVQKRANIQARQVITMNRVNGVYERDLAINMIFVANNDSLLYFGDTSLDPYTNDFNNRTQDLIDGDLASQGFPGIGNANYDIGHNFNTSGGGNAGCIGCVCVTGQKGSGMTGRANPTGDPFDIDYVAHEMGHQFGGYHSMASSNCRSGSGQTEVEPGSGSTIMAYAGICNPNIQNNSDDYFHYVNIRDITANIKSGPSSSCAVVTNIPFTAPVVDAGLDYIIPYSTAFVLTGSASNLGTETVVYNWEQNDPENPGSNNGPDPTRVQGPMYRSLPSVTVPERYFPALSDVVQGNLAPSYEVTPSVARNMEFAFTARKYNNNVGQNDSDLMNITVDGIAGPFTVTSQNSNVSYNTGEAFVVNWDVAGTDQSPINTMSVDILMSTDGGLTFNDIIEVATPNDGTQTVIMPVVSPTSQARIMVKANSNVYYAVNSSNFTVTSDEFSLSTTELEQNVCLPANASYDFTYRTFNGFNTPTTLSLTGEPVGSTVVITPSTVTNNNTPVNITISGLNSSMVGNYNLSFDGTAGSTMRSVGLTLNVLESSLQNTTLIEPVDMAIDVALFPTLEWNASTGAQEYDVEVSSDSSFNIIVEATTTAASTYTLTTGLDEDTIYYWRVRNKNVCGDGPFSASRSFRTANIVCFNESSTVVPITISSGPPSSFDTIITVTDNVVINDIVLNIDLSHTWMSDVDIYLTSPSGTQITIIEDRCNNRNDLLATFTDDGAALQCTFAAPTVSGTILAEDTFSSFNGENALGDWVLTVADDTDQDGGSLNGWSVDICGTQTLSTIDNVFDDISLYPNPSKESVFLQLDNIAFAEAEYDIYDMAGRFITSQEIVAARTQIDLSHWSSGMYLIKVTIDHQTIVKQIIKE</sequence>
<dbReference type="PROSITE" id="PS51829">
    <property type="entry name" value="P_HOMO_B"/>
    <property type="match status" value="1"/>
</dbReference>
<dbReference type="Pfam" id="PF13583">
    <property type="entry name" value="Reprolysin_4"/>
    <property type="match status" value="1"/>
</dbReference>
<dbReference type="SUPFAM" id="SSF49265">
    <property type="entry name" value="Fibronectin type III"/>
    <property type="match status" value="1"/>
</dbReference>
<reference evidence="6 7" key="1">
    <citation type="submission" date="2018-03" db="EMBL/GenBank/DDBJ databases">
        <title>Genomic Encyclopedia of Archaeal and Bacterial Type Strains, Phase II (KMG-II): from individual species to whole genera.</title>
        <authorList>
            <person name="Goeker M."/>
        </authorList>
    </citation>
    <scope>NUCLEOTIDE SEQUENCE [LARGE SCALE GENOMIC DNA]</scope>
    <source>
        <strain evidence="6 7">DSM 22727</strain>
    </source>
</reference>
<dbReference type="InterPro" id="IPR008979">
    <property type="entry name" value="Galactose-bd-like_sf"/>
</dbReference>
<evidence type="ECO:0000259" key="4">
    <source>
        <dbReference type="PROSITE" id="PS50853"/>
    </source>
</evidence>
<proteinExistence type="predicted"/>
<gene>
    <name evidence="6" type="ORF">LY02_00187</name>
</gene>
<dbReference type="NCBIfam" id="TIGR04183">
    <property type="entry name" value="Por_Secre_tail"/>
    <property type="match status" value="1"/>
</dbReference>
<evidence type="ECO:0000256" key="3">
    <source>
        <dbReference type="ARBA" id="ARBA00022801"/>
    </source>
</evidence>
<keyword evidence="7" id="KW-1185">Reference proteome</keyword>
<evidence type="ECO:0000256" key="2">
    <source>
        <dbReference type="ARBA" id="ARBA00022729"/>
    </source>
</evidence>
<keyword evidence="1" id="KW-0645">Protease</keyword>
<comment type="caution">
    <text evidence="6">The sequence shown here is derived from an EMBL/GenBank/DDBJ whole genome shotgun (WGS) entry which is preliminary data.</text>
</comment>
<dbReference type="Gene3D" id="3.40.390.10">
    <property type="entry name" value="Collagenase (Catalytic Domain)"/>
    <property type="match status" value="1"/>
</dbReference>
<dbReference type="Pfam" id="PF18962">
    <property type="entry name" value="Por_Secre_tail"/>
    <property type="match status" value="1"/>
</dbReference>
<accession>A0ABX5EB67</accession>
<dbReference type="Pfam" id="PF01483">
    <property type="entry name" value="P_proprotein"/>
    <property type="match status" value="1"/>
</dbReference>
<evidence type="ECO:0000313" key="7">
    <source>
        <dbReference type="Proteomes" id="UP000239997"/>
    </source>
</evidence>
<dbReference type="InterPro" id="IPR002884">
    <property type="entry name" value="P_dom"/>
</dbReference>
<dbReference type="EMBL" id="PVNA01000001">
    <property type="protein sequence ID" value="PRX14975.1"/>
    <property type="molecule type" value="Genomic_DNA"/>
</dbReference>
<dbReference type="InterPro" id="IPR013783">
    <property type="entry name" value="Ig-like_fold"/>
</dbReference>
<feature type="domain" description="P/Homo B" evidence="5">
    <location>
        <begin position="872"/>
        <end position="1021"/>
    </location>
</feature>
<evidence type="ECO:0000256" key="1">
    <source>
        <dbReference type="ARBA" id="ARBA00022670"/>
    </source>
</evidence>
<protein>
    <submittedName>
        <fullName evidence="6">Secreted protein (Por secretion system target)</fullName>
    </submittedName>
</protein>
<dbReference type="SUPFAM" id="SSF55486">
    <property type="entry name" value="Metalloproteases ('zincins'), catalytic domain"/>
    <property type="match status" value="1"/>
</dbReference>
<keyword evidence="2" id="KW-0732">Signal</keyword>
<dbReference type="Gene3D" id="2.60.120.260">
    <property type="entry name" value="Galactose-binding domain-like"/>
    <property type="match status" value="1"/>
</dbReference>
<dbReference type="InterPro" id="IPR003961">
    <property type="entry name" value="FN3_dom"/>
</dbReference>
<name>A0ABX5EB67_NONUL</name>
<evidence type="ECO:0000259" key="5">
    <source>
        <dbReference type="PROSITE" id="PS51829"/>
    </source>
</evidence>
<dbReference type="PROSITE" id="PS50853">
    <property type="entry name" value="FN3"/>
    <property type="match status" value="1"/>
</dbReference>
<dbReference type="InterPro" id="IPR036116">
    <property type="entry name" value="FN3_sf"/>
</dbReference>
<dbReference type="SUPFAM" id="SSF49785">
    <property type="entry name" value="Galactose-binding domain-like"/>
    <property type="match status" value="1"/>
</dbReference>
<dbReference type="Proteomes" id="UP000239997">
    <property type="component" value="Unassembled WGS sequence"/>
</dbReference>
<feature type="domain" description="Fibronectin type-III" evidence="4">
    <location>
        <begin position="780"/>
        <end position="875"/>
    </location>
</feature>
<dbReference type="InterPro" id="IPR026444">
    <property type="entry name" value="Secre_tail"/>
</dbReference>
<evidence type="ECO:0000313" key="6">
    <source>
        <dbReference type="EMBL" id="PRX14975.1"/>
    </source>
</evidence>
<dbReference type="InterPro" id="IPR024079">
    <property type="entry name" value="MetalloPept_cat_dom_sf"/>
</dbReference>
<dbReference type="Gene3D" id="2.60.40.10">
    <property type="entry name" value="Immunoglobulins"/>
    <property type="match status" value="1"/>
</dbReference>
<organism evidence="6 7">
    <name type="scientific">Nonlabens ulvanivorans</name>
    <name type="common">Persicivirga ulvanivorans</name>
    <dbReference type="NCBI Taxonomy" id="906888"/>
    <lineage>
        <taxon>Bacteria</taxon>
        <taxon>Pseudomonadati</taxon>
        <taxon>Bacteroidota</taxon>
        <taxon>Flavobacteriia</taxon>
        <taxon>Flavobacteriales</taxon>
        <taxon>Flavobacteriaceae</taxon>
        <taxon>Nonlabens</taxon>
    </lineage>
</organism>